<dbReference type="Proteomes" id="UP000077469">
    <property type="component" value="Chromosome"/>
</dbReference>
<organism evidence="5 6">
    <name type="scientific">Pseudothermotoga hypogea DSM 11164 = NBRC 106472</name>
    <dbReference type="NCBI Taxonomy" id="1123384"/>
    <lineage>
        <taxon>Bacteria</taxon>
        <taxon>Thermotogati</taxon>
        <taxon>Thermotogota</taxon>
        <taxon>Thermotogae</taxon>
        <taxon>Thermotogales</taxon>
        <taxon>Thermotogaceae</taxon>
        <taxon>Pseudothermotoga</taxon>
    </lineage>
</organism>
<dbReference type="PANTHER" id="PTHR30473:SF2">
    <property type="entry name" value="PIN DOMAIN-CONTAINING PROTEIN"/>
    <property type="match status" value="1"/>
</dbReference>
<keyword evidence="1" id="KW-0547">Nucleotide-binding</keyword>
<dbReference type="SUPFAM" id="SSF52540">
    <property type="entry name" value="P-loop containing nucleoside triphosphate hydrolases"/>
    <property type="match status" value="1"/>
</dbReference>
<dbReference type="SMART" id="SM00670">
    <property type="entry name" value="PINc"/>
    <property type="match status" value="1"/>
</dbReference>
<keyword evidence="2" id="KW-0067">ATP-binding</keyword>
<dbReference type="SUPFAM" id="SSF88723">
    <property type="entry name" value="PIN domain-like"/>
    <property type="match status" value="1"/>
</dbReference>
<dbReference type="InterPro" id="IPR029060">
    <property type="entry name" value="PIN-like_dom_sf"/>
</dbReference>
<dbReference type="RefSeq" id="WP_031502576.1">
    <property type="nucleotide sequence ID" value="NC_022795.1"/>
</dbReference>
<accession>A0A0X1KT37</accession>
<name>A0A0X1KT37_9THEM</name>
<feature type="domain" description="PIN" evidence="4">
    <location>
        <begin position="3"/>
        <end position="130"/>
    </location>
</feature>
<dbReference type="GO" id="GO:0005524">
    <property type="term" value="F:ATP binding"/>
    <property type="evidence" value="ECO:0007669"/>
    <property type="project" value="UniProtKB-KW"/>
</dbReference>
<dbReference type="InterPro" id="IPR003714">
    <property type="entry name" value="PhoH"/>
</dbReference>
<dbReference type="FunFam" id="3.40.50.300:FF:000013">
    <property type="entry name" value="PhoH family ATPase"/>
    <property type="match status" value="1"/>
</dbReference>
<protein>
    <submittedName>
        <fullName evidence="5">PhoH family protein</fullName>
    </submittedName>
</protein>
<keyword evidence="6" id="KW-1185">Reference proteome</keyword>
<dbReference type="Pfam" id="PF13638">
    <property type="entry name" value="PIN_4"/>
    <property type="match status" value="1"/>
</dbReference>
<evidence type="ECO:0000256" key="3">
    <source>
        <dbReference type="ARBA" id="ARBA00046345"/>
    </source>
</evidence>
<evidence type="ECO:0000313" key="5">
    <source>
        <dbReference type="EMBL" id="AJC74444.1"/>
    </source>
</evidence>
<proteinExistence type="inferred from homology"/>
<gene>
    <name evidence="5" type="ORF">AJ81_09925</name>
</gene>
<dbReference type="STRING" id="1123384.AJ81_09925"/>
<dbReference type="KEGG" id="phy:AJ81_09925"/>
<dbReference type="PATRIC" id="fig|1123384.7.peg.1992"/>
<comment type="similarity">
    <text evidence="3">In the N-terminal section; belongs to the PINc/VapC protein family.</text>
</comment>
<dbReference type="PANTHER" id="PTHR30473">
    <property type="entry name" value="PROTEIN PHOH"/>
    <property type="match status" value="1"/>
</dbReference>
<dbReference type="InterPro" id="IPR002716">
    <property type="entry name" value="PIN_dom"/>
</dbReference>
<dbReference type="EMBL" id="CP007141">
    <property type="protein sequence ID" value="AJC74444.1"/>
    <property type="molecule type" value="Genomic_DNA"/>
</dbReference>
<evidence type="ECO:0000313" key="6">
    <source>
        <dbReference type="Proteomes" id="UP000077469"/>
    </source>
</evidence>
<dbReference type="AlphaFoldDB" id="A0A0X1KT37"/>
<dbReference type="Gene3D" id="3.40.50.1010">
    <property type="entry name" value="5'-nuclease"/>
    <property type="match status" value="1"/>
</dbReference>
<evidence type="ECO:0000256" key="1">
    <source>
        <dbReference type="ARBA" id="ARBA00022741"/>
    </source>
</evidence>
<dbReference type="Pfam" id="PF02562">
    <property type="entry name" value="PhoH"/>
    <property type="match status" value="1"/>
</dbReference>
<dbReference type="CDD" id="cd09883">
    <property type="entry name" value="PIN_VapC_PhoHL-ATPase"/>
    <property type="match status" value="1"/>
</dbReference>
<dbReference type="InterPro" id="IPR051451">
    <property type="entry name" value="PhoH2-like"/>
</dbReference>
<dbReference type="GO" id="GO:0005829">
    <property type="term" value="C:cytosol"/>
    <property type="evidence" value="ECO:0007669"/>
    <property type="project" value="TreeGrafter"/>
</dbReference>
<dbReference type="Gene3D" id="3.40.50.300">
    <property type="entry name" value="P-loop containing nucleotide triphosphate hydrolases"/>
    <property type="match status" value="1"/>
</dbReference>
<dbReference type="PaxDb" id="1123384-AJ81_09925"/>
<dbReference type="OrthoDB" id="9773137at2"/>
<dbReference type="InterPro" id="IPR027417">
    <property type="entry name" value="P-loop_NTPase"/>
</dbReference>
<reference evidence="5 6" key="1">
    <citation type="submission" date="2014-01" db="EMBL/GenBank/DDBJ databases">
        <title>Genome sequencing of Thermotog hypogea.</title>
        <authorList>
            <person name="Zhang X."/>
            <person name="Alvare G."/>
            <person name="Fristensky B."/>
            <person name="Chen L."/>
            <person name="Suen T."/>
            <person name="Chen Q."/>
            <person name="Ma K."/>
        </authorList>
    </citation>
    <scope>NUCLEOTIDE SEQUENCE [LARGE SCALE GENOMIC DNA]</scope>
    <source>
        <strain evidence="5 6">DSM 11164</strain>
    </source>
</reference>
<sequence length="413" mass="46325">MVKNYVLDTNVLVHDPESIYSFEDNNIVIPLPVLEELDSLKRRSDSVGRSARQVVRELDRLRQSGDLSKGVRLENGGTLTVMSLTNLREDFVEYFRSKYIDNWILAYVVRLSRTSSIPTILVSKDISLRVKASALGIQAQDYLTDRSNLALLPDGYRMSERTISEGESLDGFLENEYIKSPNGYFKVKQGKAAKLSLDLSSTIWGVQPLNEEQLYAMDAMMDDDVSLVTLVGMAGTGKTLIALACALEKTINQKKYRRIIVARPLVPMGKDVGFLPGSLEEKLEPWMQPIMDNLEFLFDRVEMSLKEFLKKNVMEIEALSFIRGRTIPNQFVIIDEAQNLTPHEVKTILTRIGNNTKVVLCGDPYQIDTPYLDKDSNGLVYAASRLIGNPLVAHITLKMGVRSALASLAAERL</sequence>
<evidence type="ECO:0000256" key="2">
    <source>
        <dbReference type="ARBA" id="ARBA00022840"/>
    </source>
</evidence>
<evidence type="ECO:0000259" key="4">
    <source>
        <dbReference type="SMART" id="SM00670"/>
    </source>
</evidence>